<evidence type="ECO:0000256" key="1">
    <source>
        <dbReference type="SAM" id="Phobius"/>
    </source>
</evidence>
<evidence type="ECO:0000313" key="2">
    <source>
        <dbReference type="EMBL" id="KAK8043883.1"/>
    </source>
</evidence>
<dbReference type="EMBL" id="JAQQWL010000012">
    <property type="protein sequence ID" value="KAK8043883.1"/>
    <property type="molecule type" value="Genomic_DNA"/>
</dbReference>
<protein>
    <submittedName>
        <fullName evidence="2">Uncharacterized protein</fullName>
    </submittedName>
</protein>
<dbReference type="Proteomes" id="UP001480595">
    <property type="component" value="Unassembled WGS sequence"/>
</dbReference>
<dbReference type="RefSeq" id="XP_066710278.1">
    <property type="nucleotide sequence ID" value="XM_066864130.1"/>
</dbReference>
<dbReference type="GeneID" id="92097193"/>
<comment type="caution">
    <text evidence="2">The sequence shown here is derived from an EMBL/GenBank/DDBJ whole genome shotgun (WGS) entry which is preliminary data.</text>
</comment>
<keyword evidence="1" id="KW-0472">Membrane</keyword>
<keyword evidence="3" id="KW-1185">Reference proteome</keyword>
<organism evidence="2 3">
    <name type="scientific">Apiospora phragmitis</name>
    <dbReference type="NCBI Taxonomy" id="2905665"/>
    <lineage>
        <taxon>Eukaryota</taxon>
        <taxon>Fungi</taxon>
        <taxon>Dikarya</taxon>
        <taxon>Ascomycota</taxon>
        <taxon>Pezizomycotina</taxon>
        <taxon>Sordariomycetes</taxon>
        <taxon>Xylariomycetidae</taxon>
        <taxon>Amphisphaeriales</taxon>
        <taxon>Apiosporaceae</taxon>
        <taxon>Apiospora</taxon>
    </lineage>
</organism>
<keyword evidence="1" id="KW-1133">Transmembrane helix</keyword>
<reference evidence="2 3" key="1">
    <citation type="submission" date="2023-01" db="EMBL/GenBank/DDBJ databases">
        <title>Analysis of 21 Apiospora genomes using comparative genomics revels a genus with tremendous synthesis potential of carbohydrate active enzymes and secondary metabolites.</title>
        <authorList>
            <person name="Sorensen T."/>
        </authorList>
    </citation>
    <scope>NUCLEOTIDE SEQUENCE [LARGE SCALE GENOMIC DNA]</scope>
    <source>
        <strain evidence="2 3">CBS 135458</strain>
    </source>
</reference>
<feature type="transmembrane region" description="Helical" evidence="1">
    <location>
        <begin position="20"/>
        <end position="38"/>
    </location>
</feature>
<accession>A0ABR1TBA3</accession>
<evidence type="ECO:0000313" key="3">
    <source>
        <dbReference type="Proteomes" id="UP001480595"/>
    </source>
</evidence>
<name>A0ABR1TBA3_9PEZI</name>
<keyword evidence="1" id="KW-0812">Transmembrane</keyword>
<sequence length="141" mass="15588">MVVDEMIWKIDFSLMIEYYAFSYLDIAAAVLVVMIVAADASEAGSLGSCLCLRPCRLVVEAELEVRADARMASWTVSLRILARQRGDLDLLLHLDQSCRMETDAATSIGGVNAGEVAECRDDDTRRGTRAGRNAWLFRPQS</sequence>
<gene>
    <name evidence="2" type="ORF">PG994_012721</name>
</gene>
<proteinExistence type="predicted"/>